<evidence type="ECO:0000313" key="4">
    <source>
        <dbReference type="Proteomes" id="UP001321125"/>
    </source>
</evidence>
<dbReference type="SMART" id="SM00530">
    <property type="entry name" value="HTH_XRE"/>
    <property type="match status" value="1"/>
</dbReference>
<keyword evidence="4" id="KW-1185">Reference proteome</keyword>
<dbReference type="RefSeq" id="WP_268902334.1">
    <property type="nucleotide sequence ID" value="NZ_JAKNQT010000004.1"/>
</dbReference>
<comment type="caution">
    <text evidence="3">The sequence shown here is derived from an EMBL/GenBank/DDBJ whole genome shotgun (WGS) entry which is preliminary data.</text>
</comment>
<evidence type="ECO:0000313" key="3">
    <source>
        <dbReference type="EMBL" id="MCZ0928711.1"/>
    </source>
</evidence>
<dbReference type="InterPro" id="IPR001387">
    <property type="entry name" value="Cro/C1-type_HTH"/>
</dbReference>
<reference evidence="3 4" key="1">
    <citation type="submission" date="2022-02" db="EMBL/GenBank/DDBJ databases">
        <title>Study of halophilic communities from a Mexican lake.</title>
        <authorList>
            <person name="Hernandez-Soto L.M."/>
            <person name="Martinez-Abarca F."/>
            <person name="Ramirez-Saad H.C."/>
            <person name="Aguirre-Garrido J.F."/>
        </authorList>
    </citation>
    <scope>NUCLEOTIDE SEQUENCE [LARGE SCALE GENOMIC DNA]</scope>
    <source>
        <strain evidence="3 4">Hjan13</strain>
    </source>
</reference>
<proteinExistence type="predicted"/>
<dbReference type="CDD" id="cd00093">
    <property type="entry name" value="HTH_XRE"/>
    <property type="match status" value="1"/>
</dbReference>
<dbReference type="InterPro" id="IPR010982">
    <property type="entry name" value="Lambda_DNA-bd_dom_sf"/>
</dbReference>
<feature type="region of interest" description="Disordered" evidence="1">
    <location>
        <begin position="1"/>
        <end position="25"/>
    </location>
</feature>
<accession>A0ABT4IZV1</accession>
<feature type="domain" description="HTH cro/C1-type" evidence="2">
    <location>
        <begin position="11"/>
        <end position="63"/>
    </location>
</feature>
<protein>
    <submittedName>
        <fullName evidence="3">Helix-turn-helix domain-containing protein</fullName>
    </submittedName>
</protein>
<evidence type="ECO:0000256" key="1">
    <source>
        <dbReference type="SAM" id="MobiDB-lite"/>
    </source>
</evidence>
<evidence type="ECO:0000259" key="2">
    <source>
        <dbReference type="PROSITE" id="PS50943"/>
    </source>
</evidence>
<dbReference type="PROSITE" id="PS50943">
    <property type="entry name" value="HTH_CROC1"/>
    <property type="match status" value="1"/>
</dbReference>
<sequence>MELHTAFGQALRRQRRDKKMSQEAFSNVSSRTYMSELERGLKNPTLDKIEELAATMGIHPLTLLTECFALKENQDPEEIFSRIIRELDMTWGGNVDDK</sequence>
<dbReference type="Pfam" id="PF01381">
    <property type="entry name" value="HTH_3"/>
    <property type="match status" value="1"/>
</dbReference>
<dbReference type="Proteomes" id="UP001321125">
    <property type="component" value="Unassembled WGS sequence"/>
</dbReference>
<dbReference type="EMBL" id="JAKNQU010000007">
    <property type="protein sequence ID" value="MCZ0928711.1"/>
    <property type="molecule type" value="Genomic_DNA"/>
</dbReference>
<organism evidence="3 4">
    <name type="scientific">Vreelandella janggokensis</name>
    <dbReference type="NCBI Taxonomy" id="370767"/>
    <lineage>
        <taxon>Bacteria</taxon>
        <taxon>Pseudomonadati</taxon>
        <taxon>Pseudomonadota</taxon>
        <taxon>Gammaproteobacteria</taxon>
        <taxon>Oceanospirillales</taxon>
        <taxon>Halomonadaceae</taxon>
        <taxon>Vreelandella</taxon>
    </lineage>
</organism>
<name>A0ABT4IZV1_9GAMM</name>
<dbReference type="SUPFAM" id="SSF47413">
    <property type="entry name" value="lambda repressor-like DNA-binding domains"/>
    <property type="match status" value="1"/>
</dbReference>
<gene>
    <name evidence="3" type="ORF">L0635_16675</name>
</gene>
<dbReference type="Gene3D" id="1.10.260.40">
    <property type="entry name" value="lambda repressor-like DNA-binding domains"/>
    <property type="match status" value="1"/>
</dbReference>